<dbReference type="CDD" id="cd02440">
    <property type="entry name" value="AdoMet_MTases"/>
    <property type="match status" value="1"/>
</dbReference>
<dbReference type="RefSeq" id="WP_150077166.1">
    <property type="nucleotide sequence ID" value="NZ_VWOX01000007.1"/>
</dbReference>
<evidence type="ECO:0000256" key="1">
    <source>
        <dbReference type="SAM" id="MobiDB-lite"/>
    </source>
</evidence>
<comment type="caution">
    <text evidence="2">The sequence shown here is derived from an EMBL/GenBank/DDBJ whole genome shotgun (WGS) entry which is preliminary data.</text>
</comment>
<keyword evidence="2" id="KW-0489">Methyltransferase</keyword>
<organism evidence="2 3">
    <name type="scientific">Roseiconus nitratireducens</name>
    <dbReference type="NCBI Taxonomy" id="2605748"/>
    <lineage>
        <taxon>Bacteria</taxon>
        <taxon>Pseudomonadati</taxon>
        <taxon>Planctomycetota</taxon>
        <taxon>Planctomycetia</taxon>
        <taxon>Pirellulales</taxon>
        <taxon>Pirellulaceae</taxon>
        <taxon>Roseiconus</taxon>
    </lineage>
</organism>
<dbReference type="AlphaFoldDB" id="A0A5M6D9W4"/>
<dbReference type="GO" id="GO:0008168">
    <property type="term" value="F:methyltransferase activity"/>
    <property type="evidence" value="ECO:0007669"/>
    <property type="project" value="UniProtKB-KW"/>
</dbReference>
<evidence type="ECO:0000313" key="2">
    <source>
        <dbReference type="EMBL" id="KAA5542749.1"/>
    </source>
</evidence>
<accession>A0A5M6D9W4</accession>
<reference evidence="2 3" key="1">
    <citation type="submission" date="2019-08" db="EMBL/GenBank/DDBJ databases">
        <authorList>
            <person name="Dhanesh K."/>
            <person name="Kumar G."/>
            <person name="Sasikala C."/>
            <person name="Venkata Ramana C."/>
        </authorList>
    </citation>
    <scope>NUCLEOTIDE SEQUENCE [LARGE SCALE GENOMIC DNA]</scope>
    <source>
        <strain evidence="2 3">JC645</strain>
    </source>
</reference>
<keyword evidence="2" id="KW-0808">Transferase</keyword>
<dbReference type="Gene3D" id="3.40.50.150">
    <property type="entry name" value="Vaccinia Virus protein VP39"/>
    <property type="match status" value="1"/>
</dbReference>
<sequence length="310" mass="34458">MTETRFAFGQNWSSFLDSLDQDRIDQATRSLCELLCLGRGQGGTEALASERPLEGKTFLDIGSGSGLFSLAAHRLGADVVSVDYDADCVHCTQDLCDRFGRGRDGNTWRVVRGSVLDPSWMQSLGTFDIVYSWGVLHHTGQMATAIRHASERVGDGGILAVSIYNDQGGASRRWLTIKRVYHRLPRFLRSAWVVAIASWYETKFAVARLLRLRNPLPFDDWRAKKRDRGMSAWHDWVDWVGGLPFEVARPEEVILPLVDRQFSLINLKTVGSGWGCNEFVFRRVAPSPLPQVTPRPAAAPGQPGADSPDG</sequence>
<name>A0A5M6D9W4_9BACT</name>
<gene>
    <name evidence="2" type="ORF">FYK55_14605</name>
</gene>
<dbReference type="Proteomes" id="UP000324479">
    <property type="component" value="Unassembled WGS sequence"/>
</dbReference>
<dbReference type="Pfam" id="PF13489">
    <property type="entry name" value="Methyltransf_23"/>
    <property type="match status" value="1"/>
</dbReference>
<dbReference type="SUPFAM" id="SSF53335">
    <property type="entry name" value="S-adenosyl-L-methionine-dependent methyltransferases"/>
    <property type="match status" value="1"/>
</dbReference>
<feature type="compositionally biased region" description="Low complexity" evidence="1">
    <location>
        <begin position="296"/>
        <end position="310"/>
    </location>
</feature>
<dbReference type="GO" id="GO:0032259">
    <property type="term" value="P:methylation"/>
    <property type="evidence" value="ECO:0007669"/>
    <property type="project" value="UniProtKB-KW"/>
</dbReference>
<evidence type="ECO:0000313" key="3">
    <source>
        <dbReference type="Proteomes" id="UP000324479"/>
    </source>
</evidence>
<proteinExistence type="predicted"/>
<keyword evidence="3" id="KW-1185">Reference proteome</keyword>
<dbReference type="EMBL" id="VWOX01000007">
    <property type="protein sequence ID" value="KAA5542749.1"/>
    <property type="molecule type" value="Genomic_DNA"/>
</dbReference>
<feature type="region of interest" description="Disordered" evidence="1">
    <location>
        <begin position="291"/>
        <end position="310"/>
    </location>
</feature>
<protein>
    <submittedName>
        <fullName evidence="2">Class I SAM-dependent methyltransferase</fullName>
    </submittedName>
</protein>
<dbReference type="InterPro" id="IPR029063">
    <property type="entry name" value="SAM-dependent_MTases_sf"/>
</dbReference>